<dbReference type="Pfam" id="PF08240">
    <property type="entry name" value="ADH_N"/>
    <property type="match status" value="1"/>
</dbReference>
<dbReference type="InterPro" id="IPR013149">
    <property type="entry name" value="ADH-like_C"/>
</dbReference>
<dbReference type="AlphaFoldDB" id="A0A8H3BUH5"/>
<evidence type="ECO:0000256" key="1">
    <source>
        <dbReference type="SAM" id="MobiDB-lite"/>
    </source>
</evidence>
<dbReference type="Gene3D" id="3.10.20.90">
    <property type="entry name" value="Phosphatidylinositol 3-kinase Catalytic Subunit, Chain A, domain 1"/>
    <property type="match status" value="1"/>
</dbReference>
<reference evidence="4" key="1">
    <citation type="submission" date="2021-01" db="EMBL/GenBank/DDBJ databases">
        <authorList>
            <person name="Kaushik A."/>
        </authorList>
    </citation>
    <scope>NUCLEOTIDE SEQUENCE</scope>
    <source>
        <strain evidence="4">AG4-R118</strain>
    </source>
</reference>
<evidence type="ECO:0000313" key="5">
    <source>
        <dbReference type="Proteomes" id="UP000663888"/>
    </source>
</evidence>
<dbReference type="EMBL" id="CAJMWX010001080">
    <property type="protein sequence ID" value="CAE6466075.1"/>
    <property type="molecule type" value="Genomic_DNA"/>
</dbReference>
<comment type="caution">
    <text evidence="4">The sequence shown here is derived from an EMBL/GenBank/DDBJ whole genome shotgun (WGS) entry which is preliminary data.</text>
</comment>
<dbReference type="InterPro" id="IPR039540">
    <property type="entry name" value="UBL3-like_ubiquitin_dom"/>
</dbReference>
<dbReference type="CDD" id="cd05188">
    <property type="entry name" value="MDR"/>
    <property type="match status" value="1"/>
</dbReference>
<feature type="compositionally biased region" description="Polar residues" evidence="1">
    <location>
        <begin position="16"/>
        <end position="28"/>
    </location>
</feature>
<protein>
    <recommendedName>
        <fullName evidence="3">Ubiquitin-like domain-containing protein</fullName>
    </recommendedName>
</protein>
<dbReference type="InterPro" id="IPR020843">
    <property type="entry name" value="ER"/>
</dbReference>
<dbReference type="PANTHER" id="PTHR45033:SF3">
    <property type="entry name" value="DEHYDROGENASE, PUTATIVE (AFU_ORTHOLOGUE AFUA_2G13270)-RELATED"/>
    <property type="match status" value="1"/>
</dbReference>
<dbReference type="SUPFAM" id="SSF50129">
    <property type="entry name" value="GroES-like"/>
    <property type="match status" value="1"/>
</dbReference>
<dbReference type="Pfam" id="PF00107">
    <property type="entry name" value="ADH_zinc_N"/>
    <property type="match status" value="1"/>
</dbReference>
<dbReference type="GO" id="GO:0016491">
    <property type="term" value="F:oxidoreductase activity"/>
    <property type="evidence" value="ECO:0007669"/>
    <property type="project" value="InterPro"/>
</dbReference>
<proteinExistence type="predicted"/>
<dbReference type="SUPFAM" id="SSF51735">
    <property type="entry name" value="NAD(P)-binding Rossmann-fold domains"/>
    <property type="match status" value="1"/>
</dbReference>
<dbReference type="Gene3D" id="3.40.50.720">
    <property type="entry name" value="NAD(P)-binding Rossmann-like Domain"/>
    <property type="match status" value="1"/>
</dbReference>
<evidence type="ECO:0000313" key="4">
    <source>
        <dbReference type="EMBL" id="CAE6466075.1"/>
    </source>
</evidence>
<dbReference type="Gene3D" id="3.90.180.10">
    <property type="entry name" value="Medium-chain alcohol dehydrogenases, catalytic domain"/>
    <property type="match status" value="2"/>
</dbReference>
<accession>A0A8H3BUH5</accession>
<keyword evidence="2" id="KW-0812">Transmembrane</keyword>
<dbReference type="InterPro" id="IPR011032">
    <property type="entry name" value="GroES-like_sf"/>
</dbReference>
<dbReference type="InterPro" id="IPR000626">
    <property type="entry name" value="Ubiquitin-like_dom"/>
</dbReference>
<gene>
    <name evidence="4" type="ORF">RDB_LOCUS98774</name>
</gene>
<dbReference type="PANTHER" id="PTHR45033">
    <property type="match status" value="1"/>
</dbReference>
<dbReference type="SMART" id="SM00829">
    <property type="entry name" value="PKS_ER"/>
    <property type="match status" value="1"/>
</dbReference>
<name>A0A8H3BUH5_9AGAM</name>
<dbReference type="PROSITE" id="PS50053">
    <property type="entry name" value="UBIQUITIN_2"/>
    <property type="match status" value="1"/>
</dbReference>
<dbReference type="Pfam" id="PF13881">
    <property type="entry name" value="Rad60-SLD_2"/>
    <property type="match status" value="1"/>
</dbReference>
<dbReference type="SUPFAM" id="SSF54236">
    <property type="entry name" value="Ubiquitin-like"/>
    <property type="match status" value="1"/>
</dbReference>
<feature type="domain" description="Ubiquitin-like" evidence="3">
    <location>
        <begin position="51"/>
        <end position="124"/>
    </location>
</feature>
<dbReference type="InterPro" id="IPR052711">
    <property type="entry name" value="Zinc_ADH-like"/>
</dbReference>
<keyword evidence="2" id="KW-0472">Membrane</keyword>
<feature type="transmembrane region" description="Helical" evidence="2">
    <location>
        <begin position="281"/>
        <end position="307"/>
    </location>
</feature>
<keyword evidence="2" id="KW-1133">Transmembrane helix</keyword>
<dbReference type="InterPro" id="IPR029071">
    <property type="entry name" value="Ubiquitin-like_domsf"/>
</dbReference>
<dbReference type="InterPro" id="IPR036291">
    <property type="entry name" value="NAD(P)-bd_dom_sf"/>
</dbReference>
<dbReference type="InterPro" id="IPR013154">
    <property type="entry name" value="ADH-like_N"/>
</dbReference>
<sequence>MATLSSPTPDLGLDSQAPTLTPPTANSSPRHEHATLPPSEPAAPAPASTDIPVTFLLISGERKLMHFAPTMTIGRIKEAFWGAWTPENPDAKPPSPSFLRVLHMGKVLSDEQTLADCQFPNVSTSPAGTIVHIAVRPFGPPTDEDIVKAKRRLTFLGGGEPAGDESHGRSDVPLPKGEVVVKILCAGFNHRELWIRKGLYPAIKEGATLGADATGIVVSGPEHLLNKRVLIVPMVGWESNPRGPDGKFGIVGGVTHPTYGTLSEYVAAVVTKAQIEKGHNVLITGIGGGVAMIALLFCVALGANVFVSSSNKQTIDWAIGLGAKGGVNYRDESWPKDLAALLKEHNLNGLDAIVDSAGGDLLGKTGKILNHGAKVVCYGMTASPNIPLAMPAVLKNVDLLGSTMGSTAELKAATEFAAKHLLKPSVSTVLDDLENAEQGFELIEKGRESGKIVVRVGGKSGSKL</sequence>
<evidence type="ECO:0000256" key="2">
    <source>
        <dbReference type="SAM" id="Phobius"/>
    </source>
</evidence>
<organism evidence="4 5">
    <name type="scientific">Rhizoctonia solani</name>
    <dbReference type="NCBI Taxonomy" id="456999"/>
    <lineage>
        <taxon>Eukaryota</taxon>
        <taxon>Fungi</taxon>
        <taxon>Dikarya</taxon>
        <taxon>Basidiomycota</taxon>
        <taxon>Agaricomycotina</taxon>
        <taxon>Agaricomycetes</taxon>
        <taxon>Cantharellales</taxon>
        <taxon>Ceratobasidiaceae</taxon>
        <taxon>Rhizoctonia</taxon>
    </lineage>
</organism>
<evidence type="ECO:0000259" key="3">
    <source>
        <dbReference type="PROSITE" id="PS50053"/>
    </source>
</evidence>
<dbReference type="Proteomes" id="UP000663888">
    <property type="component" value="Unassembled WGS sequence"/>
</dbReference>
<feature type="region of interest" description="Disordered" evidence="1">
    <location>
        <begin position="1"/>
        <end position="48"/>
    </location>
</feature>